<sequence length="101" mass="12254">MKKIKLYLEYQCFPIWIYEDGHFLYNDIPKELVEDKELERKLVSLQEKYNNLFIDTDISFKYIGFNSDIEKELFLDEVNQITKYLQEALGEEYAIENEIKI</sequence>
<dbReference type="KEGG" id="erx:ATZ35_03545"/>
<proteinExistence type="predicted"/>
<dbReference type="STRING" id="118060.ATZ35_03545"/>
<evidence type="ECO:0000313" key="2">
    <source>
        <dbReference type="Proteomes" id="UP000067523"/>
    </source>
</evidence>
<dbReference type="RefSeq" id="WP_208929525.1">
    <property type="nucleotide sequence ID" value="NZ_CP013655.1"/>
</dbReference>
<evidence type="ECO:0000313" key="1">
    <source>
        <dbReference type="EMBL" id="ALS36269.1"/>
    </source>
</evidence>
<keyword evidence="2" id="KW-1185">Reference proteome</keyword>
<organism evidence="1 2">
    <name type="scientific">Enterococcus rotai</name>
    <dbReference type="NCBI Taxonomy" id="118060"/>
    <lineage>
        <taxon>Bacteria</taxon>
        <taxon>Bacillati</taxon>
        <taxon>Bacillota</taxon>
        <taxon>Bacilli</taxon>
        <taxon>Lactobacillales</taxon>
        <taxon>Enterococcaceae</taxon>
        <taxon>Enterococcus</taxon>
    </lineage>
</organism>
<gene>
    <name evidence="1" type="ORF">ATZ35_03545</name>
</gene>
<dbReference type="AlphaFoldDB" id="A0A0U2XG16"/>
<dbReference type="EMBL" id="CP013655">
    <property type="protein sequence ID" value="ALS36269.1"/>
    <property type="molecule type" value="Genomic_DNA"/>
</dbReference>
<dbReference type="Proteomes" id="UP000067523">
    <property type="component" value="Chromosome"/>
</dbReference>
<name>A0A0U2XG16_9ENTE</name>
<protein>
    <submittedName>
        <fullName evidence="1">Uncharacterized protein</fullName>
    </submittedName>
</protein>
<accession>A0A0U2XG16</accession>
<reference evidence="2" key="1">
    <citation type="submission" date="2015-12" db="EMBL/GenBank/DDBJ databases">
        <authorList>
            <person name="Lauer A."/>
            <person name="Humrighouse B."/>
            <person name="Loparev V."/>
            <person name="Shewmaker P.L."/>
            <person name="Whitney A.M."/>
            <person name="McLaughlin R.W."/>
        </authorList>
    </citation>
    <scope>NUCLEOTIDE SEQUENCE [LARGE SCALE GENOMIC DNA]</scope>
    <source>
        <strain evidence="2">LMG 26678</strain>
    </source>
</reference>